<keyword evidence="5 6" id="KW-0472">Membrane</keyword>
<evidence type="ECO:0000313" key="8">
    <source>
        <dbReference type="EMBL" id="RVW43746.1"/>
    </source>
</evidence>
<evidence type="ECO:0000256" key="1">
    <source>
        <dbReference type="ARBA" id="ARBA00004370"/>
    </source>
</evidence>
<evidence type="ECO:0000256" key="3">
    <source>
        <dbReference type="ARBA" id="ARBA00023055"/>
    </source>
</evidence>
<accession>A0A438E7K4</accession>
<name>A0A438E7K4_VITVI</name>
<keyword evidence="3" id="KW-0445">Lipid transport</keyword>
<dbReference type="GO" id="GO:0008289">
    <property type="term" value="F:lipid binding"/>
    <property type="evidence" value="ECO:0007669"/>
    <property type="project" value="UniProtKB-KW"/>
</dbReference>
<dbReference type="PANTHER" id="PTHR10774:SF149">
    <property type="entry name" value="SYNAPTOTAGMIN-5"/>
    <property type="match status" value="1"/>
</dbReference>
<dbReference type="PANTHER" id="PTHR10774">
    <property type="entry name" value="EXTENDED SYNAPTOTAGMIN-RELATED"/>
    <property type="match status" value="1"/>
</dbReference>
<proteinExistence type="predicted"/>
<dbReference type="Proteomes" id="UP000288805">
    <property type="component" value="Unassembled WGS sequence"/>
</dbReference>
<comment type="subcellular location">
    <subcellularLocation>
        <location evidence="1">Membrane</location>
    </subcellularLocation>
</comment>
<organism evidence="8 9">
    <name type="scientific">Vitis vinifera</name>
    <name type="common">Grape</name>
    <dbReference type="NCBI Taxonomy" id="29760"/>
    <lineage>
        <taxon>Eukaryota</taxon>
        <taxon>Viridiplantae</taxon>
        <taxon>Streptophyta</taxon>
        <taxon>Embryophyta</taxon>
        <taxon>Tracheophyta</taxon>
        <taxon>Spermatophyta</taxon>
        <taxon>Magnoliopsida</taxon>
        <taxon>eudicotyledons</taxon>
        <taxon>Gunneridae</taxon>
        <taxon>Pentapetalae</taxon>
        <taxon>rosids</taxon>
        <taxon>Vitales</taxon>
        <taxon>Vitaceae</taxon>
        <taxon>Viteae</taxon>
        <taxon>Vitis</taxon>
    </lineage>
</organism>
<evidence type="ECO:0000256" key="6">
    <source>
        <dbReference type="SAM" id="Phobius"/>
    </source>
</evidence>
<comment type="caution">
    <text evidence="8">The sequence shown here is derived from an EMBL/GenBank/DDBJ whole genome shotgun (WGS) entry which is preliminary data.</text>
</comment>
<gene>
    <name evidence="8" type="primary">SYT5_1</name>
    <name evidence="8" type="ORF">CK203_074026</name>
</gene>
<keyword evidence="4" id="KW-0446">Lipid-binding</keyword>
<feature type="transmembrane region" description="Helical" evidence="6">
    <location>
        <begin position="6"/>
        <end position="22"/>
    </location>
</feature>
<protein>
    <submittedName>
        <fullName evidence="8">Synaptotagmin-5</fullName>
    </submittedName>
</protein>
<keyword evidence="6" id="KW-1133">Transmembrane helix</keyword>
<keyword evidence="6" id="KW-0812">Transmembrane</keyword>
<evidence type="ECO:0000256" key="5">
    <source>
        <dbReference type="ARBA" id="ARBA00023136"/>
    </source>
</evidence>
<dbReference type="GO" id="GO:0006869">
    <property type="term" value="P:lipid transport"/>
    <property type="evidence" value="ECO:0007669"/>
    <property type="project" value="UniProtKB-KW"/>
</dbReference>
<evidence type="ECO:0000259" key="7">
    <source>
        <dbReference type="PROSITE" id="PS51847"/>
    </source>
</evidence>
<evidence type="ECO:0000256" key="2">
    <source>
        <dbReference type="ARBA" id="ARBA00022448"/>
    </source>
</evidence>
<dbReference type="InterPro" id="IPR031468">
    <property type="entry name" value="SMP_LBD"/>
</dbReference>
<evidence type="ECO:0000256" key="4">
    <source>
        <dbReference type="ARBA" id="ARBA00023121"/>
    </source>
</evidence>
<dbReference type="PROSITE" id="PS51847">
    <property type="entry name" value="SMP"/>
    <property type="match status" value="1"/>
</dbReference>
<keyword evidence="2" id="KW-0813">Transport</keyword>
<evidence type="ECO:0000313" key="9">
    <source>
        <dbReference type="Proteomes" id="UP000288805"/>
    </source>
</evidence>
<dbReference type="AlphaFoldDB" id="A0A438E7K4"/>
<dbReference type="InterPro" id="IPR045050">
    <property type="entry name" value="Synaptotagmin_plant"/>
</dbReference>
<sequence>MSFFLGLVIGITVGIGLIVLFVRSENIRSKQRSALATTVAALARMTVEDSRKILPSKFYPSWVVFSQRQKATSHFLSFSYFSLSLHAASELIRTNVEPILEQYRPMILSSLKFSRFTLGTVSPQFTGVSIIEDGADCITLELELQWDGNPSIILDINTRLGVALPVQVFCNSFVFISRNKRPPLCGNIETGGCSFGN</sequence>
<feature type="domain" description="SMP-LTD" evidence="7">
    <location>
        <begin position="54"/>
        <end position="197"/>
    </location>
</feature>
<reference evidence="8 9" key="1">
    <citation type="journal article" date="2018" name="PLoS Genet.">
        <title>Population sequencing reveals clonal diversity and ancestral inbreeding in the grapevine cultivar Chardonnay.</title>
        <authorList>
            <person name="Roach M.J."/>
            <person name="Johnson D.L."/>
            <person name="Bohlmann J."/>
            <person name="van Vuuren H.J."/>
            <person name="Jones S.J."/>
            <person name="Pretorius I.S."/>
            <person name="Schmidt S.A."/>
            <person name="Borneman A.R."/>
        </authorList>
    </citation>
    <scope>NUCLEOTIDE SEQUENCE [LARGE SCALE GENOMIC DNA]</scope>
    <source>
        <strain evidence="9">cv. Chardonnay</strain>
        <tissue evidence="8">Leaf</tissue>
    </source>
</reference>
<dbReference type="GO" id="GO:0016020">
    <property type="term" value="C:membrane"/>
    <property type="evidence" value="ECO:0007669"/>
    <property type="project" value="UniProtKB-SubCell"/>
</dbReference>
<dbReference type="EMBL" id="QGNW01001367">
    <property type="protein sequence ID" value="RVW43746.1"/>
    <property type="molecule type" value="Genomic_DNA"/>
</dbReference>